<dbReference type="Pfam" id="PF12770">
    <property type="entry name" value="CHAT"/>
    <property type="match status" value="1"/>
</dbReference>
<organism evidence="3 4">
    <name type="scientific">Roseofilum capinflatum BLCC-M114</name>
    <dbReference type="NCBI Taxonomy" id="3022440"/>
    <lineage>
        <taxon>Bacteria</taxon>
        <taxon>Bacillati</taxon>
        <taxon>Cyanobacteriota</taxon>
        <taxon>Cyanophyceae</taxon>
        <taxon>Desertifilales</taxon>
        <taxon>Desertifilaceae</taxon>
        <taxon>Roseofilum</taxon>
        <taxon>Roseofilum capinflatum</taxon>
    </lineage>
</organism>
<evidence type="ECO:0000313" key="4">
    <source>
        <dbReference type="Proteomes" id="UP001235849"/>
    </source>
</evidence>
<evidence type="ECO:0000256" key="1">
    <source>
        <dbReference type="SAM" id="MobiDB-lite"/>
    </source>
</evidence>
<evidence type="ECO:0000259" key="2">
    <source>
        <dbReference type="Pfam" id="PF12770"/>
    </source>
</evidence>
<name>A0ABT7B330_9CYAN</name>
<dbReference type="InterPro" id="IPR024983">
    <property type="entry name" value="CHAT_dom"/>
</dbReference>
<accession>A0ABT7B330</accession>
<reference evidence="3 4" key="1">
    <citation type="submission" date="2023-01" db="EMBL/GenBank/DDBJ databases">
        <title>Novel diversity within Roseofilum (Cyanobacteria; Desertifilaceae) from marine benthic mats with descriptions of four novel species.</title>
        <authorList>
            <person name="Wang Y."/>
            <person name="Berthold D.E."/>
            <person name="Hu J."/>
            <person name="Lefler F.W."/>
            <person name="Laughinghouse H.D. IV."/>
        </authorList>
    </citation>
    <scope>NUCLEOTIDE SEQUENCE [LARGE SCALE GENOMIC DNA]</scope>
    <source>
        <strain evidence="3 4">BLCC-M114</strain>
    </source>
</reference>
<feature type="non-terminal residue" evidence="3">
    <location>
        <position position="1"/>
    </location>
</feature>
<feature type="domain" description="CHAT" evidence="2">
    <location>
        <begin position="501"/>
        <end position="830"/>
    </location>
</feature>
<dbReference type="RefSeq" id="WP_283765918.1">
    <property type="nucleotide sequence ID" value="NZ_JAQOSO010000023.1"/>
</dbReference>
<dbReference type="SUPFAM" id="SSF48452">
    <property type="entry name" value="TPR-like"/>
    <property type="match status" value="2"/>
</dbReference>
<sequence>ENLERAIACYEAALEVYTPSAYAEKWALTQNNLGNAYRNRLRGERAENLERAIACYEAALEVYTPSAYAEKWALTQNNLGNAYRNRLRGERAENLERAIACYEAALEVYTPSAYAEKWALTQNNLGNAYRNRLRGERAENLERAIACYEAALEVYTPSAYAEKWALTQNNLGNAYRNRLRGERAENLERAIACYQAALEVYTRSAYAQDWAMTQNNLGNAYNYRLRGERVENIERAIRCYRDSLQVRTPDALPLDCLQTGRNLGNFAFNRQDWENAIYGYDHAIRAIEQSRYWATSEKTKRELIADSLDIYENMVQACIHQQDYAQALLTVERSKSRTLTELLDSANLYPKNATDRQKQQISDLRSRLAIYQQQLAFTTSDNSTNPLSPATIRQQIAAANQEFQNLLEEIGDLTFNLTRKPPTQLPNFSQLLDSQTALIEWYLPNNPDLGFYAFLIIPTEEDTFQIIPHHFTNRQQLDRAISDYRSDYDDHKTWLNKLDERLQTLSPALNLPDLLTPLQHYQRLILVPHRELHLIPLHALPVFLPSPGGRGAGGEGNPFLPSPGERGTGGEGNPLQDQFPIQYAPSCQFLDILHQRPPLEEPSSSFFALQNPTEDLAFAEFEVEVLRSLFNPEKVLSRHQATKANLEKPENQAFLRQSRYIHLSCHGQFNEADPLNSYLRLANQEKLTFQDIFARLNIPNCRLLILSACKTALVETSSTDDYVGLASAFFYAGTRTVVASLWEADDFFSALLMIRLYQELPHYTSVVLALQAAQDWLRTISRDDVLTWLKNDLKLEDKTLKRCRKELKLFDKERPFAPARYWAAFTASGKYAQPGNPA</sequence>
<proteinExistence type="predicted"/>
<dbReference type="InterPro" id="IPR011990">
    <property type="entry name" value="TPR-like_helical_dom_sf"/>
</dbReference>
<evidence type="ECO:0000313" key="3">
    <source>
        <dbReference type="EMBL" id="MDJ1173566.1"/>
    </source>
</evidence>
<dbReference type="InterPro" id="IPR019734">
    <property type="entry name" value="TPR_rpt"/>
</dbReference>
<comment type="caution">
    <text evidence="3">The sequence shown here is derived from an EMBL/GenBank/DDBJ whole genome shotgun (WGS) entry which is preliminary data.</text>
</comment>
<feature type="region of interest" description="Disordered" evidence="1">
    <location>
        <begin position="548"/>
        <end position="577"/>
    </location>
</feature>
<gene>
    <name evidence="3" type="ORF">PMG25_05610</name>
</gene>
<keyword evidence="4" id="KW-1185">Reference proteome</keyword>
<protein>
    <submittedName>
        <fullName evidence="3">CHAT domain-containing protein</fullName>
    </submittedName>
</protein>
<dbReference type="Pfam" id="PF13374">
    <property type="entry name" value="TPR_10"/>
    <property type="match status" value="4"/>
</dbReference>
<dbReference type="Gene3D" id="1.25.40.10">
    <property type="entry name" value="Tetratricopeptide repeat domain"/>
    <property type="match status" value="3"/>
</dbReference>
<dbReference type="EMBL" id="JAQOSO010000023">
    <property type="protein sequence ID" value="MDJ1173566.1"/>
    <property type="molecule type" value="Genomic_DNA"/>
</dbReference>
<dbReference type="PANTHER" id="PTHR10098">
    <property type="entry name" value="RAPSYN-RELATED"/>
    <property type="match status" value="1"/>
</dbReference>
<dbReference type="Proteomes" id="UP001235849">
    <property type="component" value="Unassembled WGS sequence"/>
</dbReference>
<dbReference type="SMART" id="SM00028">
    <property type="entry name" value="TPR"/>
    <property type="match status" value="6"/>
</dbReference>